<keyword evidence="1" id="KW-0687">Ribonucleoprotein</keyword>
<dbReference type="AlphaFoldDB" id="A0A101M2U5"/>
<accession>A0A101M2U5</accession>
<gene>
    <name evidence="1" type="primary">rps1</name>
    <name evidence="1" type="ORF">ABT39_MTgene3249</name>
</gene>
<name>A0A101M2U5_PICGL</name>
<keyword evidence="1" id="KW-0496">Mitochondrion</keyword>
<proteinExistence type="predicted"/>
<geneLocation type="mitochondrion" evidence="1"/>
<comment type="caution">
    <text evidence="1">The sequence shown here is derived from an EMBL/GenBank/DDBJ whole genome shotgun (WGS) entry which is preliminary data.</text>
</comment>
<dbReference type="EMBL" id="LKAM01000002">
    <property type="protein sequence ID" value="KUM50021.1"/>
    <property type="molecule type" value="Genomic_DNA"/>
</dbReference>
<keyword evidence="1" id="KW-0689">Ribosomal protein</keyword>
<evidence type="ECO:0000313" key="1">
    <source>
        <dbReference type="EMBL" id="KUM50021.1"/>
    </source>
</evidence>
<protein>
    <submittedName>
        <fullName evidence="1">Ribosomal protein S1</fullName>
    </submittedName>
</protein>
<reference evidence="1" key="1">
    <citation type="journal article" date="2015" name="Genome Biol. Evol.">
        <title>Organellar Genomes of White Spruce (Picea glauca): Assembly and Annotation.</title>
        <authorList>
            <person name="Jackman S.D."/>
            <person name="Warren R.L."/>
            <person name="Gibb E.A."/>
            <person name="Vandervalk B.P."/>
            <person name="Mohamadi H."/>
            <person name="Chu J."/>
            <person name="Raymond A."/>
            <person name="Pleasance S."/>
            <person name="Coope R."/>
            <person name="Wildung M.R."/>
            <person name="Ritland C.E."/>
            <person name="Bousquet J."/>
            <person name="Jones S.J."/>
            <person name="Bohlmann J."/>
            <person name="Birol I."/>
        </authorList>
    </citation>
    <scope>NUCLEOTIDE SEQUENCE [LARGE SCALE GENOMIC DNA]</scope>
    <source>
        <tissue evidence="1">Flushing bud</tissue>
    </source>
</reference>
<sequence>MSIYLSRLFPRSNPSFPLSCGNALQSPVLRSREKMFPVDAGSGTPIIRMQDELTRVPINAARFENKVGSPDVVACESPIKERAAALNKVGSTDVKVAGESPIKERAAGLKISERLSIDPVACESPIKERAAARLNDLAGSADVVAGEPLIIYPRIFRQNRAWMEPNKIWRTNRRVKGSITYKVKGGYPAAIAGFTTLPPGSPLRTKRIANDQSTIENINPKRTNIVVK</sequence>
<organism evidence="1">
    <name type="scientific">Picea glauca</name>
    <name type="common">White spruce</name>
    <name type="synonym">Pinus glauca</name>
    <dbReference type="NCBI Taxonomy" id="3330"/>
    <lineage>
        <taxon>Eukaryota</taxon>
        <taxon>Viridiplantae</taxon>
        <taxon>Streptophyta</taxon>
        <taxon>Embryophyta</taxon>
        <taxon>Tracheophyta</taxon>
        <taxon>Spermatophyta</taxon>
        <taxon>Pinopsida</taxon>
        <taxon>Pinidae</taxon>
        <taxon>Conifers I</taxon>
        <taxon>Pinales</taxon>
        <taxon>Pinaceae</taxon>
        <taxon>Picea</taxon>
    </lineage>
</organism>
<dbReference type="GO" id="GO:0005840">
    <property type="term" value="C:ribosome"/>
    <property type="evidence" value="ECO:0007669"/>
    <property type="project" value="UniProtKB-KW"/>
</dbReference>